<accession>A0A8H8WUX0</accession>
<dbReference type="KEGG" id="mind:mvi_35210"/>
<evidence type="ECO:0000313" key="3">
    <source>
        <dbReference type="Proteomes" id="UP000663508"/>
    </source>
</evidence>
<sequence length="59" mass="6068">MRVGLAVTGGLLADFLRATALRRAGGRTGSGVASDGRIEAGSGGAAREEPRRRQRMAAE</sequence>
<name>A0A8H8WUX0_9HYPH</name>
<protein>
    <submittedName>
        <fullName evidence="2">Uncharacterized protein</fullName>
    </submittedName>
</protein>
<gene>
    <name evidence="2" type="ORF">mvi_35210</name>
</gene>
<dbReference type="Proteomes" id="UP000663508">
    <property type="component" value="Chromosome"/>
</dbReference>
<evidence type="ECO:0000313" key="2">
    <source>
        <dbReference type="EMBL" id="BCM85060.1"/>
    </source>
</evidence>
<organism evidence="2 3">
    <name type="scientific">Methylobacterium indicum</name>
    <dbReference type="NCBI Taxonomy" id="1775910"/>
    <lineage>
        <taxon>Bacteria</taxon>
        <taxon>Pseudomonadati</taxon>
        <taxon>Pseudomonadota</taxon>
        <taxon>Alphaproteobacteria</taxon>
        <taxon>Hyphomicrobiales</taxon>
        <taxon>Methylobacteriaceae</taxon>
        <taxon>Methylobacterium</taxon>
    </lineage>
</organism>
<evidence type="ECO:0000256" key="1">
    <source>
        <dbReference type="SAM" id="MobiDB-lite"/>
    </source>
</evidence>
<dbReference type="AlphaFoldDB" id="A0A8H8WUX0"/>
<reference evidence="2" key="1">
    <citation type="submission" date="2020-11" db="EMBL/GenBank/DDBJ databases">
        <title>Complete genome sequence of a novel pathogenic Methylobacterium strain isolated from rice in Vietnam.</title>
        <authorList>
            <person name="Lai K."/>
            <person name="Okazaki S."/>
            <person name="Higashi K."/>
            <person name="Mori H."/>
            <person name="Toyoda A."/>
            <person name="Kurokawa K."/>
        </authorList>
    </citation>
    <scope>NUCLEOTIDE SEQUENCE</scope>
    <source>
        <strain evidence="2">VL1</strain>
    </source>
</reference>
<feature type="region of interest" description="Disordered" evidence="1">
    <location>
        <begin position="25"/>
        <end position="59"/>
    </location>
</feature>
<proteinExistence type="predicted"/>
<dbReference type="EMBL" id="AP024145">
    <property type="protein sequence ID" value="BCM85060.1"/>
    <property type="molecule type" value="Genomic_DNA"/>
</dbReference>
<feature type="compositionally biased region" description="Basic and acidic residues" evidence="1">
    <location>
        <begin position="46"/>
        <end position="59"/>
    </location>
</feature>